<reference evidence="2 3" key="1">
    <citation type="submission" date="2014-06" db="EMBL/GenBank/DDBJ databases">
        <authorList>
            <consortium name="DOE Joint Genome Institute"/>
            <person name="Kuo A."/>
            <person name="Kohler A."/>
            <person name="Nagy L.G."/>
            <person name="Floudas D."/>
            <person name="Copeland A."/>
            <person name="Barry K.W."/>
            <person name="Cichocki N."/>
            <person name="Veneault-Fourrey C."/>
            <person name="LaButti K."/>
            <person name="Lindquist E.A."/>
            <person name="Lipzen A."/>
            <person name="Lundell T."/>
            <person name="Morin E."/>
            <person name="Murat C."/>
            <person name="Sun H."/>
            <person name="Tunlid A."/>
            <person name="Henrissat B."/>
            <person name="Grigoriev I.V."/>
            <person name="Hibbett D.S."/>
            <person name="Martin F."/>
            <person name="Nordberg H.P."/>
            <person name="Cantor M.N."/>
            <person name="Hua S.X."/>
        </authorList>
    </citation>
    <scope>NUCLEOTIDE SEQUENCE [LARGE SCALE GENOMIC DNA]</scope>
    <source>
        <strain evidence="2 3">ATCC 200175</strain>
    </source>
</reference>
<dbReference type="OrthoDB" id="2709016at2759"/>
<feature type="compositionally biased region" description="Polar residues" evidence="1">
    <location>
        <begin position="112"/>
        <end position="121"/>
    </location>
</feature>
<feature type="non-terminal residue" evidence="2">
    <location>
        <position position="1"/>
    </location>
</feature>
<protein>
    <recommendedName>
        <fullName evidence="4">Zn(2)-C6 fungal-type domain-containing protein</fullName>
    </recommendedName>
</protein>
<proteinExistence type="predicted"/>
<evidence type="ECO:0000256" key="1">
    <source>
        <dbReference type="SAM" id="MobiDB-lite"/>
    </source>
</evidence>
<organism evidence="2 3">
    <name type="scientific">Paxillus involutus ATCC 200175</name>
    <dbReference type="NCBI Taxonomy" id="664439"/>
    <lineage>
        <taxon>Eukaryota</taxon>
        <taxon>Fungi</taxon>
        <taxon>Dikarya</taxon>
        <taxon>Basidiomycota</taxon>
        <taxon>Agaricomycotina</taxon>
        <taxon>Agaricomycetes</taxon>
        <taxon>Agaricomycetidae</taxon>
        <taxon>Boletales</taxon>
        <taxon>Paxilineae</taxon>
        <taxon>Paxillaceae</taxon>
        <taxon>Paxillus</taxon>
    </lineage>
</organism>
<feature type="region of interest" description="Disordered" evidence="1">
    <location>
        <begin position="501"/>
        <end position="582"/>
    </location>
</feature>
<keyword evidence="3" id="KW-1185">Reference proteome</keyword>
<accession>A0A0C9SZS5</accession>
<feature type="compositionally biased region" description="Polar residues" evidence="1">
    <location>
        <begin position="258"/>
        <end position="268"/>
    </location>
</feature>
<gene>
    <name evidence="2" type="ORF">PAXINDRAFT_22063</name>
</gene>
<feature type="region of interest" description="Disordered" evidence="1">
    <location>
        <begin position="412"/>
        <end position="431"/>
    </location>
</feature>
<sequence length="582" mass="61185">MSSANVIQLTLNKSAALIEGALLNLELENSADRAMAESWAQVLDLINEELSDVRRVLVNVTGVTVPPLLIAAQLVVRTNDEIRQSQQWPPLLDLRLMRDGVAEHPWSRLHHQNSPGASTSGRPGHSTDVDPAASSSAVKIEDSPGDVEMADDNSNNNNTVSKGMGKDTATDVTEKTSVKEGKGKGKAGEVKDEKVVVEGKGKGKAKEVTESTGAKEGKGKGKAKEVTELVEDVTEETTVTEKPKNKGKSKGTKKARGRSQSTATNTFKSVERVPMGSDDEPTGPTPRGPSPTPSSATAQPWLTCAFCVKKGLVCGPGPGAACINCHRRKVGCSQTPARRARGSTAAASSKRERSCSCAPTKGTASRPQSQAPPPLKKSRSSEMPQVAGPSRPRKEVFDGVVLPFPSCSFSRASIPPPCRTPQPEAGNPLQPASNEAVISRLQADVWALQQKVANEARTHQTLTTVVEAMRRHMMTIGVPFLTVGDIDLTVPVLGRPAEDGNNGGVDMPPPNITSSPPVASGPSVGPITTPAPSPIPLSSAPPVVRQPLPAIPRSSATPSTLIPSPTVQLPLPAIPRRSAHPT</sequence>
<dbReference type="HOGENOM" id="CLU_026514_2_0_1"/>
<feature type="region of interest" description="Disordered" evidence="1">
    <location>
        <begin position="333"/>
        <end position="394"/>
    </location>
</feature>
<dbReference type="Proteomes" id="UP000053647">
    <property type="component" value="Unassembled WGS sequence"/>
</dbReference>
<evidence type="ECO:0000313" key="2">
    <source>
        <dbReference type="EMBL" id="KIJ04643.1"/>
    </source>
</evidence>
<feature type="region of interest" description="Disordered" evidence="1">
    <location>
        <begin position="107"/>
        <end position="297"/>
    </location>
</feature>
<evidence type="ECO:0008006" key="4">
    <source>
        <dbReference type="Google" id="ProtNLM"/>
    </source>
</evidence>
<feature type="compositionally biased region" description="Basic residues" evidence="1">
    <location>
        <begin position="245"/>
        <end position="257"/>
    </location>
</feature>
<feature type="compositionally biased region" description="Pro residues" evidence="1">
    <location>
        <begin position="283"/>
        <end position="292"/>
    </location>
</feature>
<feature type="compositionally biased region" description="Basic and acidic residues" evidence="1">
    <location>
        <begin position="164"/>
        <end position="227"/>
    </location>
</feature>
<dbReference type="AlphaFoldDB" id="A0A0C9SZS5"/>
<feature type="compositionally biased region" description="Polar residues" evidence="1">
    <location>
        <begin position="554"/>
        <end position="567"/>
    </location>
</feature>
<feature type="compositionally biased region" description="Low complexity" evidence="1">
    <location>
        <begin position="514"/>
        <end position="528"/>
    </location>
</feature>
<evidence type="ECO:0000313" key="3">
    <source>
        <dbReference type="Proteomes" id="UP000053647"/>
    </source>
</evidence>
<feature type="compositionally biased region" description="Polar residues" evidence="1">
    <location>
        <begin position="152"/>
        <end position="161"/>
    </location>
</feature>
<name>A0A0C9SZS5_PAXIN</name>
<reference evidence="3" key="2">
    <citation type="submission" date="2015-01" db="EMBL/GenBank/DDBJ databases">
        <title>Evolutionary Origins and Diversification of the Mycorrhizal Mutualists.</title>
        <authorList>
            <consortium name="DOE Joint Genome Institute"/>
            <consortium name="Mycorrhizal Genomics Consortium"/>
            <person name="Kohler A."/>
            <person name="Kuo A."/>
            <person name="Nagy L.G."/>
            <person name="Floudas D."/>
            <person name="Copeland A."/>
            <person name="Barry K.W."/>
            <person name="Cichocki N."/>
            <person name="Veneault-Fourrey C."/>
            <person name="LaButti K."/>
            <person name="Lindquist E.A."/>
            <person name="Lipzen A."/>
            <person name="Lundell T."/>
            <person name="Morin E."/>
            <person name="Murat C."/>
            <person name="Riley R."/>
            <person name="Ohm R."/>
            <person name="Sun H."/>
            <person name="Tunlid A."/>
            <person name="Henrissat B."/>
            <person name="Grigoriev I.V."/>
            <person name="Hibbett D.S."/>
            <person name="Martin F."/>
        </authorList>
    </citation>
    <scope>NUCLEOTIDE SEQUENCE [LARGE SCALE GENOMIC DNA]</scope>
    <source>
        <strain evidence="3">ATCC 200175</strain>
    </source>
</reference>
<dbReference type="EMBL" id="KN821643">
    <property type="protein sequence ID" value="KIJ04643.1"/>
    <property type="molecule type" value="Genomic_DNA"/>
</dbReference>